<feature type="coiled-coil region" evidence="1">
    <location>
        <begin position="100"/>
        <end position="127"/>
    </location>
</feature>
<dbReference type="AlphaFoldDB" id="A0A9D0Z7B2"/>
<feature type="domain" description="Protein CotJB" evidence="2">
    <location>
        <begin position="73"/>
        <end position="145"/>
    </location>
</feature>
<organism evidence="3 4">
    <name type="scientific">Candidatus Avoscillospira stercorigallinarum</name>
    <dbReference type="NCBI Taxonomy" id="2840708"/>
    <lineage>
        <taxon>Bacteria</taxon>
        <taxon>Bacillati</taxon>
        <taxon>Bacillota</taxon>
        <taxon>Clostridia</taxon>
        <taxon>Eubacteriales</taxon>
        <taxon>Oscillospiraceae</taxon>
        <taxon>Oscillospiraceae incertae sedis</taxon>
        <taxon>Candidatus Avoscillospira</taxon>
    </lineage>
</organism>
<dbReference type="Proteomes" id="UP000886874">
    <property type="component" value="Unassembled WGS sequence"/>
</dbReference>
<protein>
    <submittedName>
        <fullName evidence="3">Spore coat protein CotJB</fullName>
    </submittedName>
</protein>
<sequence length="152" mass="17249">MDEIVATRPNTCPDANGTLPACTPLAVPFVPFQQNNPQVYTAAAGIIRGTLYPGLDLPFQNQVNTQEKTATLRHQIQALSFAVDELGLYLDTHRDDADAVALFNQYVERYEDALQKYESQYGSLTQMDSALEGSYDWINDPWPWDYRNKEER</sequence>
<accession>A0A9D0Z7B2</accession>
<keyword evidence="1" id="KW-0175">Coiled coil</keyword>
<gene>
    <name evidence="3" type="ORF">IAA67_09300</name>
</gene>
<proteinExistence type="predicted"/>
<evidence type="ECO:0000313" key="4">
    <source>
        <dbReference type="Proteomes" id="UP000886874"/>
    </source>
</evidence>
<name>A0A9D0Z7B2_9FIRM</name>
<evidence type="ECO:0000313" key="3">
    <source>
        <dbReference type="EMBL" id="HIQ70511.1"/>
    </source>
</evidence>
<evidence type="ECO:0000259" key="2">
    <source>
        <dbReference type="Pfam" id="PF12652"/>
    </source>
</evidence>
<reference evidence="3" key="1">
    <citation type="submission" date="2020-10" db="EMBL/GenBank/DDBJ databases">
        <authorList>
            <person name="Gilroy R."/>
        </authorList>
    </citation>
    <scope>NUCLEOTIDE SEQUENCE</scope>
    <source>
        <strain evidence="3">ChiSjej2B20-13462</strain>
    </source>
</reference>
<reference evidence="3" key="2">
    <citation type="journal article" date="2021" name="PeerJ">
        <title>Extensive microbial diversity within the chicken gut microbiome revealed by metagenomics and culture.</title>
        <authorList>
            <person name="Gilroy R."/>
            <person name="Ravi A."/>
            <person name="Getino M."/>
            <person name="Pursley I."/>
            <person name="Horton D.L."/>
            <person name="Alikhan N.F."/>
            <person name="Baker D."/>
            <person name="Gharbi K."/>
            <person name="Hall N."/>
            <person name="Watson M."/>
            <person name="Adriaenssens E.M."/>
            <person name="Foster-Nyarko E."/>
            <person name="Jarju S."/>
            <person name="Secka A."/>
            <person name="Antonio M."/>
            <person name="Oren A."/>
            <person name="Chaudhuri R.R."/>
            <person name="La Ragione R."/>
            <person name="Hildebrand F."/>
            <person name="Pallen M.J."/>
        </authorList>
    </citation>
    <scope>NUCLEOTIDE SEQUENCE</scope>
    <source>
        <strain evidence="3">ChiSjej2B20-13462</strain>
    </source>
</reference>
<dbReference type="InterPro" id="IPR024207">
    <property type="entry name" value="CotJB_dom"/>
</dbReference>
<keyword evidence="3" id="KW-0167">Capsid protein</keyword>
<dbReference type="Pfam" id="PF12652">
    <property type="entry name" value="CotJB"/>
    <property type="match status" value="1"/>
</dbReference>
<evidence type="ECO:0000256" key="1">
    <source>
        <dbReference type="SAM" id="Coils"/>
    </source>
</evidence>
<dbReference type="EMBL" id="DVFN01000135">
    <property type="protein sequence ID" value="HIQ70511.1"/>
    <property type="molecule type" value="Genomic_DNA"/>
</dbReference>
<keyword evidence="3" id="KW-0946">Virion</keyword>
<comment type="caution">
    <text evidence="3">The sequence shown here is derived from an EMBL/GenBank/DDBJ whole genome shotgun (WGS) entry which is preliminary data.</text>
</comment>